<dbReference type="PROSITE" id="PS50994">
    <property type="entry name" value="INTEGRASE"/>
    <property type="match status" value="1"/>
</dbReference>
<dbReference type="Gene3D" id="1.10.340.70">
    <property type="match status" value="1"/>
</dbReference>
<accession>A0A9Q1BD31</accession>
<dbReference type="InterPro" id="IPR001584">
    <property type="entry name" value="Integrase_cat-core"/>
</dbReference>
<dbReference type="GO" id="GO:0003676">
    <property type="term" value="F:nucleic acid binding"/>
    <property type="evidence" value="ECO:0007669"/>
    <property type="project" value="InterPro"/>
</dbReference>
<comment type="caution">
    <text evidence="3">The sequence shown here is derived from an EMBL/GenBank/DDBJ whole genome shotgun (WGS) entry which is preliminary data.</text>
</comment>
<dbReference type="InterPro" id="IPR041577">
    <property type="entry name" value="RT_RNaseH_2"/>
</dbReference>
<keyword evidence="4" id="KW-1185">Reference proteome</keyword>
<feature type="region of interest" description="Disordered" evidence="1">
    <location>
        <begin position="739"/>
        <end position="807"/>
    </location>
</feature>
<dbReference type="FunFam" id="3.30.420.10:FF:000269">
    <property type="entry name" value="Uncharacterized protein"/>
    <property type="match status" value="1"/>
</dbReference>
<dbReference type="Pfam" id="PF17919">
    <property type="entry name" value="RT_RNaseH_2"/>
    <property type="match status" value="1"/>
</dbReference>
<dbReference type="OrthoDB" id="8945208at2759"/>
<dbReference type="SUPFAM" id="SSF53098">
    <property type="entry name" value="Ribonuclease H-like"/>
    <property type="match status" value="1"/>
</dbReference>
<dbReference type="InterPro" id="IPR041588">
    <property type="entry name" value="Integrase_H2C2"/>
</dbReference>
<gene>
    <name evidence="3" type="ORF">HOLleu_35637</name>
</gene>
<evidence type="ECO:0000259" key="2">
    <source>
        <dbReference type="PROSITE" id="PS50994"/>
    </source>
</evidence>
<protein>
    <recommendedName>
        <fullName evidence="2">Integrase catalytic domain-containing protein</fullName>
    </recommendedName>
</protein>
<feature type="compositionally biased region" description="Basic and acidic residues" evidence="1">
    <location>
        <begin position="752"/>
        <end position="766"/>
    </location>
</feature>
<dbReference type="InterPro" id="IPR012337">
    <property type="entry name" value="RNaseH-like_sf"/>
</dbReference>
<name>A0A9Q1BD31_HOLLE</name>
<organism evidence="3 4">
    <name type="scientific">Holothuria leucospilota</name>
    <name type="common">Black long sea cucumber</name>
    <name type="synonym">Mertensiothuria leucospilota</name>
    <dbReference type="NCBI Taxonomy" id="206669"/>
    <lineage>
        <taxon>Eukaryota</taxon>
        <taxon>Metazoa</taxon>
        <taxon>Echinodermata</taxon>
        <taxon>Eleutherozoa</taxon>
        <taxon>Echinozoa</taxon>
        <taxon>Holothuroidea</taxon>
        <taxon>Aspidochirotacea</taxon>
        <taxon>Aspidochirotida</taxon>
        <taxon>Holothuriidae</taxon>
        <taxon>Holothuria</taxon>
    </lineage>
</organism>
<dbReference type="FunFam" id="1.10.340.70:FF:000001">
    <property type="entry name" value="Retrovirus-related Pol polyprotein from transposon gypsy-like Protein"/>
    <property type="match status" value="1"/>
</dbReference>
<dbReference type="InterPro" id="IPR043502">
    <property type="entry name" value="DNA/RNA_pol_sf"/>
</dbReference>
<evidence type="ECO:0000256" key="1">
    <source>
        <dbReference type="SAM" id="MobiDB-lite"/>
    </source>
</evidence>
<feature type="region of interest" description="Disordered" evidence="1">
    <location>
        <begin position="821"/>
        <end position="887"/>
    </location>
</feature>
<dbReference type="Gene3D" id="3.30.420.10">
    <property type="entry name" value="Ribonuclease H-like superfamily/Ribonuclease H"/>
    <property type="match status" value="1"/>
</dbReference>
<dbReference type="Proteomes" id="UP001152320">
    <property type="component" value="Chromosome 19"/>
</dbReference>
<dbReference type="SUPFAM" id="SSF56672">
    <property type="entry name" value="DNA/RNA polymerases"/>
    <property type="match status" value="1"/>
</dbReference>
<dbReference type="PANTHER" id="PTHR37984:SF15">
    <property type="entry name" value="INTEGRASE CATALYTIC DOMAIN-CONTAINING PROTEIN"/>
    <property type="match status" value="1"/>
</dbReference>
<dbReference type="GO" id="GO:0015074">
    <property type="term" value="P:DNA integration"/>
    <property type="evidence" value="ECO:0007669"/>
    <property type="project" value="InterPro"/>
</dbReference>
<dbReference type="Gene3D" id="3.10.20.370">
    <property type="match status" value="1"/>
</dbReference>
<reference evidence="3" key="1">
    <citation type="submission" date="2021-10" db="EMBL/GenBank/DDBJ databases">
        <title>Tropical sea cucumber genome reveals ecological adaptation and Cuvierian tubules defense mechanism.</title>
        <authorList>
            <person name="Chen T."/>
        </authorList>
    </citation>
    <scope>NUCLEOTIDE SEQUENCE</scope>
    <source>
        <strain evidence="3">Nanhai2018</strain>
        <tissue evidence="3">Muscle</tissue>
    </source>
</reference>
<sequence>MTKGNSKRRGRSVSITDNWTDQCEKAFDDLKEKLSSAPVLIYADLSLPFVVTTDASRQGIGAVLYQKKDGQLHPVAYGSRSLSKSERNYPAHKLEFLCLKWAVCNKFKDYLYHAKNTLVYTDNNPLTYIFTSAKLDAVGQRWLADLTNYDLSIQYRSGKTNVESDALSRRPYDDVDYQDSVDSDKLMNLCNNTKERTDGENPIPISVVSAALNVCKVGVTRGSVGNNLQLEDPWVLSLSTSAGAIPDSYSEGVDMPSYNHDWKTLQEQDPDIAQMRAWVSQGNRPSSTTDLTRDLKLMMRDFSKFCLVDDVLLRKSWDSKKEVDKYQLVLPERYRRDIFVELHDKCGHMGQERTVAAVQMRFYWPGMTSQICEWIRHCSRCVARKTLPSVAAPMGNIKTTAPMELVCIDFLSLEPDRSGANSILVITDHYTRYAQAYATRNQTAFTVAKILWDNYFKHYGLPQKLHSDRGANFESKLIAELTKMLGVRKTHTTPYHPQGDPQPERFNRTLLDMLGTLEQDEKPNWSKHLSAMVHAYNSTINSATGYSPYYLLFGREARLAVDSKYGVSPDRYSHREHYKYVSDLKSSLQKAYQLAEDKSGKKAIYNKNLYDSKADDQSSQKKLEKMSKGKRAAKIPESTVLQSDTSSESEDSEDEIEVLNMPCCGREITQDIGHQGLNPEAEVFQPSHLSTVKEQDTCIGSLEQLPSRLQEDSTLKLTENVKGDLDGCETVDMTENVREGSDVSECGSPAEYVRESDNMSRIDDSSKGQTPLPVDSNEQNMSEVVGDETSEVTEQTIGLPNEPVLESEGCDTVECEALEMQSADSEGSPLEPNKKNGECDQSRNSESRNDGDDTKTYHEEPIIDNSRDAEVDDAVEAKPRRERRPPARLVYDKLGTPGYALKNANSKRIGMFTALKESLLSNGHEYKNVALGTMHFGRGECNAL</sequence>
<dbReference type="AlphaFoldDB" id="A0A9Q1BD31"/>
<dbReference type="CDD" id="cd09274">
    <property type="entry name" value="RNase_HI_RT_Ty3"/>
    <property type="match status" value="1"/>
</dbReference>
<feature type="domain" description="Integrase catalytic" evidence="2">
    <location>
        <begin position="398"/>
        <end position="556"/>
    </location>
</feature>
<feature type="region of interest" description="Disordered" evidence="1">
    <location>
        <begin position="615"/>
        <end position="655"/>
    </location>
</feature>
<feature type="compositionally biased region" description="Basic and acidic residues" evidence="1">
    <location>
        <begin position="615"/>
        <end position="627"/>
    </location>
</feature>
<dbReference type="Pfam" id="PF00665">
    <property type="entry name" value="rve"/>
    <property type="match status" value="1"/>
</dbReference>
<dbReference type="FunFam" id="3.10.20.370:FF:000001">
    <property type="entry name" value="Retrovirus-related Pol polyprotein from transposon 17.6-like protein"/>
    <property type="match status" value="1"/>
</dbReference>
<dbReference type="PANTHER" id="PTHR37984">
    <property type="entry name" value="PROTEIN CBG26694"/>
    <property type="match status" value="1"/>
</dbReference>
<evidence type="ECO:0000313" key="4">
    <source>
        <dbReference type="Proteomes" id="UP001152320"/>
    </source>
</evidence>
<dbReference type="InterPro" id="IPR036397">
    <property type="entry name" value="RNaseH_sf"/>
</dbReference>
<proteinExistence type="predicted"/>
<dbReference type="Pfam" id="PF17921">
    <property type="entry name" value="Integrase_H2C2"/>
    <property type="match status" value="1"/>
</dbReference>
<dbReference type="EMBL" id="JAIZAY010000019">
    <property type="protein sequence ID" value="KAJ8023271.1"/>
    <property type="molecule type" value="Genomic_DNA"/>
</dbReference>
<dbReference type="InterPro" id="IPR050951">
    <property type="entry name" value="Retrovirus_Pol_polyprotein"/>
</dbReference>
<evidence type="ECO:0000313" key="3">
    <source>
        <dbReference type="EMBL" id="KAJ8023271.1"/>
    </source>
</evidence>
<feature type="compositionally biased region" description="Basic and acidic residues" evidence="1">
    <location>
        <begin position="832"/>
        <end position="879"/>
    </location>
</feature>